<accession>A0A4V1ZDD4</accession>
<dbReference type="AlphaFoldDB" id="A0A4V1ZDD4"/>
<name>A0A4V1ZDD4_9BACT</name>
<comment type="caution">
    <text evidence="1">The sequence shown here is derived from an EMBL/GenBank/DDBJ whole genome shotgun (WGS) entry which is preliminary data.</text>
</comment>
<evidence type="ECO:0000313" key="2">
    <source>
        <dbReference type="Proteomes" id="UP000293162"/>
    </source>
</evidence>
<reference evidence="1 2" key="1">
    <citation type="submission" date="2019-02" db="EMBL/GenBank/DDBJ databases">
        <title>Bacterial novel species Emticicia sp. 17J42-9 isolated from soil.</title>
        <authorList>
            <person name="Jung H.-Y."/>
        </authorList>
    </citation>
    <scope>NUCLEOTIDE SEQUENCE [LARGE SCALE GENOMIC DNA]</scope>
    <source>
        <strain evidence="1 2">17J42-9</strain>
    </source>
</reference>
<evidence type="ECO:0008006" key="3">
    <source>
        <dbReference type="Google" id="ProtNLM"/>
    </source>
</evidence>
<protein>
    <recommendedName>
        <fullName evidence="3">Lipoprotein</fullName>
    </recommendedName>
</protein>
<dbReference type="Proteomes" id="UP000293162">
    <property type="component" value="Unassembled WGS sequence"/>
</dbReference>
<organism evidence="1 2">
    <name type="scientific">Emticicia agri</name>
    <dbReference type="NCBI Taxonomy" id="2492393"/>
    <lineage>
        <taxon>Bacteria</taxon>
        <taxon>Pseudomonadati</taxon>
        <taxon>Bacteroidota</taxon>
        <taxon>Cytophagia</taxon>
        <taxon>Cytophagales</taxon>
        <taxon>Leadbetterellaceae</taxon>
        <taxon>Emticicia</taxon>
    </lineage>
</organism>
<sequence>MKKITIAILSVILFAASCSKDRSILLGDGNPEPDPVEQKDGFVAPDPTTFDKLGTQPEKKTIKSDNDLPFIGKQGTRVWLYTRDLKLPNGGAVTYPFEIEVLELFTPKDMILHQMPTVSNGRLLTTAGELLIKAYKDGQELSIANRVNSTQINVPAKGGRVDGFMGLFYGEELKNGVVDWVPADTSRDGQGGVIFGEQDKYTIFPSRIGWINCDKFYDFTEAKTTISFTSETPSIDKILVFLYFPDLKSVMQVYKSVSGQVPVGRNVKIVAYAVTEDEKYHSFLQEVVVADKHKVELKLTPTTKEALMKYLDGL</sequence>
<gene>
    <name evidence="1" type="ORF">EWM59_10430</name>
</gene>
<dbReference type="OrthoDB" id="1488726at2"/>
<proteinExistence type="predicted"/>
<evidence type="ECO:0000313" key="1">
    <source>
        <dbReference type="EMBL" id="RYU95770.1"/>
    </source>
</evidence>
<keyword evidence="2" id="KW-1185">Reference proteome</keyword>
<dbReference type="PROSITE" id="PS51257">
    <property type="entry name" value="PROKAR_LIPOPROTEIN"/>
    <property type="match status" value="1"/>
</dbReference>
<dbReference type="RefSeq" id="WP_130020909.1">
    <property type="nucleotide sequence ID" value="NZ_SEWF01000012.1"/>
</dbReference>
<dbReference type="EMBL" id="SEWF01000012">
    <property type="protein sequence ID" value="RYU95770.1"/>
    <property type="molecule type" value="Genomic_DNA"/>
</dbReference>